<feature type="chain" id="PRO_5013004928" evidence="2">
    <location>
        <begin position="23"/>
        <end position="63"/>
    </location>
</feature>
<protein>
    <submittedName>
        <fullName evidence="3">Uncharacterized protein</fullName>
    </submittedName>
</protein>
<accession>A0A1X6P9K3</accession>
<dbReference type="Proteomes" id="UP000218209">
    <property type="component" value="Unassembled WGS sequence"/>
</dbReference>
<keyword evidence="2" id="KW-0732">Signal</keyword>
<feature type="signal peptide" evidence="2">
    <location>
        <begin position="1"/>
        <end position="22"/>
    </location>
</feature>
<proteinExistence type="predicted"/>
<dbReference type="AlphaFoldDB" id="A0A1X6P9K3"/>
<organism evidence="3 4">
    <name type="scientific">Porphyra umbilicalis</name>
    <name type="common">Purple laver</name>
    <name type="synonym">Red alga</name>
    <dbReference type="NCBI Taxonomy" id="2786"/>
    <lineage>
        <taxon>Eukaryota</taxon>
        <taxon>Rhodophyta</taxon>
        <taxon>Bangiophyceae</taxon>
        <taxon>Bangiales</taxon>
        <taxon>Bangiaceae</taxon>
        <taxon>Porphyra</taxon>
    </lineage>
</organism>
<sequence length="63" mass="6300">MILVGAAGVIVVGAGLLSRSLGDVMGAEAQLPPASGAKSRRETKRSARFLPKNPGKGGGGKKK</sequence>
<evidence type="ECO:0000313" key="4">
    <source>
        <dbReference type="Proteomes" id="UP000218209"/>
    </source>
</evidence>
<dbReference type="OrthoDB" id="5207at2759"/>
<name>A0A1X6P9K3_PORUM</name>
<evidence type="ECO:0000256" key="2">
    <source>
        <dbReference type="SAM" id="SignalP"/>
    </source>
</evidence>
<gene>
    <name evidence="3" type="ORF">BU14_0143s0008</name>
</gene>
<dbReference type="EMBL" id="KV918834">
    <property type="protein sequence ID" value="OSX77572.1"/>
    <property type="molecule type" value="Genomic_DNA"/>
</dbReference>
<evidence type="ECO:0000256" key="1">
    <source>
        <dbReference type="SAM" id="MobiDB-lite"/>
    </source>
</evidence>
<feature type="region of interest" description="Disordered" evidence="1">
    <location>
        <begin position="30"/>
        <end position="63"/>
    </location>
</feature>
<reference evidence="3 4" key="1">
    <citation type="submission" date="2017-03" db="EMBL/GenBank/DDBJ databases">
        <title>WGS assembly of Porphyra umbilicalis.</title>
        <authorList>
            <person name="Brawley S.H."/>
            <person name="Blouin N.A."/>
            <person name="Ficko-Blean E."/>
            <person name="Wheeler G.L."/>
            <person name="Lohr M."/>
            <person name="Goodson H.V."/>
            <person name="Jenkins J.W."/>
            <person name="Blaby-Haas C.E."/>
            <person name="Helliwell K.E."/>
            <person name="Chan C."/>
            <person name="Marriage T."/>
            <person name="Bhattacharya D."/>
            <person name="Klein A.S."/>
            <person name="Badis Y."/>
            <person name="Brodie J."/>
            <person name="Cao Y."/>
            <person name="Collen J."/>
            <person name="Dittami S.M."/>
            <person name="Gachon C.M."/>
            <person name="Green B.R."/>
            <person name="Karpowicz S."/>
            <person name="Kim J.W."/>
            <person name="Kudahl U."/>
            <person name="Lin S."/>
            <person name="Michel G."/>
            <person name="Mittag M."/>
            <person name="Olson B.J."/>
            <person name="Pangilinan J."/>
            <person name="Peng Y."/>
            <person name="Qiu H."/>
            <person name="Shu S."/>
            <person name="Singer J.T."/>
            <person name="Smith A.G."/>
            <person name="Sprecher B.N."/>
            <person name="Wagner V."/>
            <person name="Wang W."/>
            <person name="Wang Z.-Y."/>
            <person name="Yan J."/>
            <person name="Yarish C."/>
            <person name="Zoeuner-Riek S."/>
            <person name="Zhuang Y."/>
            <person name="Zou Y."/>
            <person name="Lindquist E.A."/>
            <person name="Grimwood J."/>
            <person name="Barry K."/>
            <person name="Rokhsar D.S."/>
            <person name="Schmutz J."/>
            <person name="Stiller J.W."/>
            <person name="Grossman A.R."/>
            <person name="Prochnik S.E."/>
        </authorList>
    </citation>
    <scope>NUCLEOTIDE SEQUENCE [LARGE SCALE GENOMIC DNA]</scope>
    <source>
        <strain evidence="3">4086291</strain>
    </source>
</reference>
<keyword evidence="4" id="KW-1185">Reference proteome</keyword>
<evidence type="ECO:0000313" key="3">
    <source>
        <dbReference type="EMBL" id="OSX77572.1"/>
    </source>
</evidence>